<name>A0A8J5CVV5_ZINOF</name>
<dbReference type="GO" id="GO:0005634">
    <property type="term" value="C:nucleus"/>
    <property type="evidence" value="ECO:0007669"/>
    <property type="project" value="TreeGrafter"/>
</dbReference>
<dbReference type="Pfam" id="PF14617">
    <property type="entry name" value="CMS1"/>
    <property type="match status" value="1"/>
</dbReference>
<evidence type="ECO:0000313" key="3">
    <source>
        <dbReference type="Proteomes" id="UP000734854"/>
    </source>
</evidence>
<dbReference type="OrthoDB" id="1929311at2759"/>
<dbReference type="GO" id="GO:0030686">
    <property type="term" value="C:90S preribosome"/>
    <property type="evidence" value="ECO:0007669"/>
    <property type="project" value="TreeGrafter"/>
</dbReference>
<dbReference type="AlphaFoldDB" id="A0A8J5CVV5"/>
<comment type="caution">
    <text evidence="2">The sequence shown here is derived from an EMBL/GenBank/DDBJ whole genome shotgun (WGS) entry which is preliminary data.</text>
</comment>
<dbReference type="EMBL" id="JACMSC010000020">
    <property type="protein sequence ID" value="KAG6471941.1"/>
    <property type="molecule type" value="Genomic_DNA"/>
</dbReference>
<feature type="region of interest" description="Disordered" evidence="1">
    <location>
        <begin position="1"/>
        <end position="82"/>
    </location>
</feature>
<keyword evidence="3" id="KW-1185">Reference proteome</keyword>
<organism evidence="2 3">
    <name type="scientific">Zingiber officinale</name>
    <name type="common">Ginger</name>
    <name type="synonym">Amomum zingiber</name>
    <dbReference type="NCBI Taxonomy" id="94328"/>
    <lineage>
        <taxon>Eukaryota</taxon>
        <taxon>Viridiplantae</taxon>
        <taxon>Streptophyta</taxon>
        <taxon>Embryophyta</taxon>
        <taxon>Tracheophyta</taxon>
        <taxon>Spermatophyta</taxon>
        <taxon>Magnoliopsida</taxon>
        <taxon>Liliopsida</taxon>
        <taxon>Zingiberales</taxon>
        <taxon>Zingiberaceae</taxon>
        <taxon>Zingiber</taxon>
    </lineage>
</organism>
<protein>
    <recommendedName>
        <fullName evidence="4">Protein CMSS1</fullName>
    </recommendedName>
</protein>
<reference evidence="2 3" key="1">
    <citation type="submission" date="2020-08" db="EMBL/GenBank/DDBJ databases">
        <title>Plant Genome Project.</title>
        <authorList>
            <person name="Zhang R.-G."/>
        </authorList>
    </citation>
    <scope>NUCLEOTIDE SEQUENCE [LARGE SCALE GENOMIC DNA]</scope>
    <source>
        <tissue evidence="2">Rhizome</tissue>
    </source>
</reference>
<dbReference type="PANTHER" id="PTHR24030:SF0">
    <property type="entry name" value="PROTEIN CMSS1"/>
    <property type="match status" value="1"/>
</dbReference>
<feature type="compositionally biased region" description="Basic and acidic residues" evidence="1">
    <location>
        <begin position="55"/>
        <end position="77"/>
    </location>
</feature>
<proteinExistence type="predicted"/>
<evidence type="ECO:0000313" key="2">
    <source>
        <dbReference type="EMBL" id="KAG6471941.1"/>
    </source>
</evidence>
<dbReference type="PANTHER" id="PTHR24030">
    <property type="entry name" value="PROTEIN CMSS1"/>
    <property type="match status" value="1"/>
</dbReference>
<sequence>MVEIGKSKAPKTMKPPGRSQWKPLSSISIDKNGKRKRINGSSKNPNMIPLGKNKILADRNKDKEEVEERKKVEKSNESDGGEATFLISTAPAAQQLGFFLDRFQSANKIKLSPLELDAYKDSCMVKLAEGIAQDLDNLSDHIKSAFGPSWKEVLTEEKLVEGEIDAGSPALIIISTSASRSLEILRGLKSFTKQCFPAKLFAKHMKVEDQATSLKSSRVNIASGTPSRINKLINMDALTLSRPGIILLDMHRDVKGYSLLTLPQVSTEFWDLYKSHFQQRLLQGEMKICLYGAVPINEKLKKMSNPIDDN</sequence>
<dbReference type="Proteomes" id="UP000734854">
    <property type="component" value="Unassembled WGS sequence"/>
</dbReference>
<evidence type="ECO:0000256" key="1">
    <source>
        <dbReference type="SAM" id="MobiDB-lite"/>
    </source>
</evidence>
<dbReference type="InterPro" id="IPR032704">
    <property type="entry name" value="Cms1"/>
</dbReference>
<gene>
    <name evidence="2" type="ORF">ZIOFF_069394</name>
</gene>
<accession>A0A8J5CVV5</accession>
<evidence type="ECO:0008006" key="4">
    <source>
        <dbReference type="Google" id="ProtNLM"/>
    </source>
</evidence>